<reference evidence="3 4" key="1">
    <citation type="submission" date="2019-04" db="EMBL/GenBank/DDBJ databases">
        <title>Lysinibacillus genome sequencing.</title>
        <authorList>
            <person name="Dunlap C."/>
        </authorList>
    </citation>
    <scope>NUCLEOTIDE SEQUENCE [LARGE SCALE GENOMIC DNA]</scope>
    <source>
        <strain evidence="3 4">NBRC 109424</strain>
    </source>
</reference>
<keyword evidence="2" id="KW-0472">Membrane</keyword>
<keyword evidence="2" id="KW-0812">Transmembrane</keyword>
<name>A0ABY2T801_9BACI</name>
<dbReference type="PANTHER" id="PTHR37813">
    <property type="entry name" value="FELS-2 PROPHAGE PROTEIN"/>
    <property type="match status" value="1"/>
</dbReference>
<feature type="transmembrane region" description="Helical" evidence="2">
    <location>
        <begin position="602"/>
        <end position="632"/>
    </location>
</feature>
<evidence type="ECO:0008006" key="5">
    <source>
        <dbReference type="Google" id="ProtNLM"/>
    </source>
</evidence>
<dbReference type="RefSeq" id="WP_025220551.1">
    <property type="nucleotide sequence ID" value="NZ_CP006837.1"/>
</dbReference>
<protein>
    <recommendedName>
        <fullName evidence="5">Tape measure protein</fullName>
    </recommendedName>
</protein>
<evidence type="ECO:0000313" key="4">
    <source>
        <dbReference type="Proteomes" id="UP000308539"/>
    </source>
</evidence>
<feature type="coiled-coil region" evidence="1">
    <location>
        <begin position="1154"/>
        <end position="1203"/>
    </location>
</feature>
<accession>A0ABY2T801</accession>
<proteinExistence type="predicted"/>
<gene>
    <name evidence="3" type="ORF">FC752_15135</name>
</gene>
<feature type="coiled-coil region" evidence="1">
    <location>
        <begin position="97"/>
        <end position="124"/>
    </location>
</feature>
<evidence type="ECO:0000256" key="1">
    <source>
        <dbReference type="SAM" id="Coils"/>
    </source>
</evidence>
<sequence>MSSGRIQGITIEIGGDTRGLTDALKDVNKESNKVASELKEVERALKFDPGNAELIAQKQQLLAEQIQKTSEKLDVLKTAQSQVEAQFRSGEIGVEQYRAFQRELATTEAKMQRYNAQIDSTAVEQSRLARATGELSAFFEATGTDVNQFADLLGTRLTNAIRDGSATTDQMNRALRIMGQHALGAGVDIDQMRDALRRAAEGADLSGVRQDLARITQEANQAEEAVNGFGQELSGVVAGLAAGGGIAGVIEKALDVSSLNTQIEMSMNLNEADTKAVRQTIMETTAAIGDEEAAYEGVRRQLALNKDASIETNQEIIKGAAAISHAYKEIDFKELIQESHEIGKELGISQKEALGLVNGLLDIGFPPEQLDIISEYGSQLVMAGYNAEQVQAIMASGVATGTWNIDILLDGLKEGRIVAAEFGQGIDKSMQDAIKGTNISEQQLVKWGQAVASGGQDGVKAMQEMNQALSLIDDDTKRNELGVKMYGTLWEEQGSKVSQTIQGMNEHIRTAAQNTEALNGDVSTLESDPAYQLAVAMGSIKEALEPVLASIADFVGKIAEWVSNNATLTAAIVAIVATIAILAGAFMALMPAVGGLVTAWPALVAAIGTISGPIVLIVAAIAGLGVALVAAYQNSETFRENVNSVFQAIRDVAVTVFETVASFIGEKVAQIKQFWSENGTQILQAVQNVFNGIKAVIEFVMPAVKFIVETVWNAIKQVIDGALNVIMGAIKVFSGLFTGDFSKMWEGVKQIFKGAIDVVVGWMTLSFFGGIKTIVMNLAKTGVNLLKGMWDNIVSFFTSMGTKASTTVSNFSTSVINFFKNLVTNSVSAISNMVNSVVNFVKNLATNFVNIISTMKTNVLNKMNEIKDGLINKIKSLPEQFTSIGRDIINGLIKGISAMTANAIESITGVVDGVVSKAKSLLGIHSPSKVFEQIGLWTGEGLVNGLDGSQSKVQKSIEELGGILIDVAENNLDEEKKITTASKEEIAKIEKRATENIEKIQRDAAKKKRKLTADENLKIERIKEDSAKKVADIESKATKQKVELITKNQKEMLEEIKLYISDKQSLEEMSLEQEAALWEKSIALFDEGTKERVEAQKAYKKAVEDINKKELENVKQNIADKKSLEELSLVEEAKIWEKTIGLFDEGSKERIEAQKEYRKALEAVNKEIVSINKDYQSQMKQINDDLLKEEDRLNKEYKTAFDNRVSTLMSYAGTFDAFKVDLNRTGLELMSNLQGQVDGFKQWQSEFETLSSRGVNKELLEELSSLGVKALPELVALNQLTDEQLTQYSALYQEKSQLAREQAEKELLGMKTDTQTKIDEMRKAANDELSKLNNEWQAKIKAVTQGTKSELSSLKQIGVDAGNGLLEGLSSTSGALYAKAQEIADNIARTIAAALDIHSPSRVTMGFGVNINEGLIKGMEKSSGRLQRAMNNVYGSLASSAEKSVSNKTAIVQANTPSTTTTTKTENHYHMSFTSPKALDPYESARMAKNALKEMGLQF</sequence>
<comment type="caution">
    <text evidence="3">The sequence shown here is derived from an EMBL/GenBank/DDBJ whole genome shotgun (WGS) entry which is preliminary data.</text>
</comment>
<dbReference type="InterPro" id="IPR016024">
    <property type="entry name" value="ARM-type_fold"/>
</dbReference>
<feature type="transmembrane region" description="Helical" evidence="2">
    <location>
        <begin position="568"/>
        <end position="590"/>
    </location>
</feature>
<evidence type="ECO:0000256" key="2">
    <source>
        <dbReference type="SAM" id="Phobius"/>
    </source>
</evidence>
<organism evidence="3 4">
    <name type="scientific">Lysinibacillus varians</name>
    <dbReference type="NCBI Taxonomy" id="1145276"/>
    <lineage>
        <taxon>Bacteria</taxon>
        <taxon>Bacillati</taxon>
        <taxon>Bacillota</taxon>
        <taxon>Bacilli</taxon>
        <taxon>Bacillales</taxon>
        <taxon>Bacillaceae</taxon>
        <taxon>Lysinibacillus</taxon>
    </lineage>
</organism>
<dbReference type="EMBL" id="SZPV01000031">
    <property type="protein sequence ID" value="TKI60517.1"/>
    <property type="molecule type" value="Genomic_DNA"/>
</dbReference>
<keyword evidence="1" id="KW-0175">Coiled coil</keyword>
<keyword evidence="4" id="KW-1185">Reference proteome</keyword>
<keyword evidence="2" id="KW-1133">Transmembrane helix</keyword>
<feature type="coiled-coil region" evidence="1">
    <location>
        <begin position="205"/>
        <end position="232"/>
    </location>
</feature>
<dbReference type="Proteomes" id="UP000308539">
    <property type="component" value="Unassembled WGS sequence"/>
</dbReference>
<dbReference type="SUPFAM" id="SSF48371">
    <property type="entry name" value="ARM repeat"/>
    <property type="match status" value="1"/>
</dbReference>
<feature type="coiled-coil region" evidence="1">
    <location>
        <begin position="983"/>
        <end position="1017"/>
    </location>
</feature>
<evidence type="ECO:0000313" key="3">
    <source>
        <dbReference type="EMBL" id="TKI60517.1"/>
    </source>
</evidence>
<dbReference type="PANTHER" id="PTHR37813:SF1">
    <property type="entry name" value="FELS-2 PROPHAGE PROTEIN"/>
    <property type="match status" value="1"/>
</dbReference>